<name>A0ABU5CJ87_9BACI</name>
<proteinExistence type="predicted"/>
<dbReference type="EMBL" id="JAROCA020000001">
    <property type="protein sequence ID" value="MDY0406414.1"/>
    <property type="molecule type" value="Genomic_DNA"/>
</dbReference>
<keyword evidence="3" id="KW-1185">Reference proteome</keyword>
<evidence type="ECO:0000313" key="2">
    <source>
        <dbReference type="EMBL" id="MDY0406414.1"/>
    </source>
</evidence>
<feature type="transmembrane region" description="Helical" evidence="1">
    <location>
        <begin position="93"/>
        <end position="112"/>
    </location>
</feature>
<feature type="transmembrane region" description="Helical" evidence="1">
    <location>
        <begin position="32"/>
        <end position="48"/>
    </location>
</feature>
<dbReference type="RefSeq" id="WP_306066818.1">
    <property type="nucleotide sequence ID" value="NZ_JAROCA020000001.1"/>
</dbReference>
<comment type="caution">
    <text evidence="2">The sequence shown here is derived from an EMBL/GenBank/DDBJ whole genome shotgun (WGS) entry which is preliminary data.</text>
</comment>
<reference evidence="2 3" key="1">
    <citation type="submission" date="2023-10" db="EMBL/GenBank/DDBJ databases">
        <title>179-bfca-hs.</title>
        <authorList>
            <person name="Miliotis G."/>
            <person name="Sengupta P."/>
            <person name="Hameed A."/>
            <person name="Chuvochina M."/>
            <person name="Mcdonagh F."/>
            <person name="Simpson A.C."/>
            <person name="Singh N.K."/>
            <person name="Rekha P.D."/>
            <person name="Raman K."/>
            <person name="Hugenholtz P."/>
            <person name="Venkateswaran K."/>
        </authorList>
    </citation>
    <scope>NUCLEOTIDE SEQUENCE [LARGE SCALE GENOMIC DNA]</scope>
    <source>
        <strain evidence="2 3">179-BFC-A-HS</strain>
    </source>
</reference>
<evidence type="ECO:0000313" key="3">
    <source>
        <dbReference type="Proteomes" id="UP001228376"/>
    </source>
</evidence>
<sequence>MKKIITATITLGIVLLINWGVSALLGSPFIEWSFFVGLAITILVRFFNSSGGFMSDLADARLQSSNIEDDQWAAPEVWTKIDKQKRSFRPTTSFYVALGYTVITGIISLIYYKGYF</sequence>
<accession>A0ABU5CJ87</accession>
<dbReference type="Proteomes" id="UP001228376">
    <property type="component" value="Unassembled WGS sequence"/>
</dbReference>
<gene>
    <name evidence="2" type="ORF">P5G51_014355</name>
</gene>
<keyword evidence="1" id="KW-0472">Membrane</keyword>
<protein>
    <recommendedName>
        <fullName evidence="4">DUF3899 domain-containing protein</fullName>
    </recommendedName>
</protein>
<keyword evidence="1" id="KW-0812">Transmembrane</keyword>
<evidence type="ECO:0000256" key="1">
    <source>
        <dbReference type="SAM" id="Phobius"/>
    </source>
</evidence>
<keyword evidence="1" id="KW-1133">Transmembrane helix</keyword>
<evidence type="ECO:0008006" key="4">
    <source>
        <dbReference type="Google" id="ProtNLM"/>
    </source>
</evidence>
<organism evidence="2 3">
    <name type="scientific">Tigheibacillus jepli</name>
    <dbReference type="NCBI Taxonomy" id="3035914"/>
    <lineage>
        <taxon>Bacteria</taxon>
        <taxon>Bacillati</taxon>
        <taxon>Bacillota</taxon>
        <taxon>Bacilli</taxon>
        <taxon>Bacillales</taxon>
        <taxon>Bacillaceae</taxon>
        <taxon>Tigheibacillus</taxon>
    </lineage>
</organism>